<feature type="compositionally biased region" description="Acidic residues" evidence="1">
    <location>
        <begin position="62"/>
        <end position="72"/>
    </location>
</feature>
<proteinExistence type="predicted"/>
<organism evidence="2 3">
    <name type="scientific">Portunus trituberculatus</name>
    <name type="common">Swimming crab</name>
    <name type="synonym">Neptunus trituberculatus</name>
    <dbReference type="NCBI Taxonomy" id="210409"/>
    <lineage>
        <taxon>Eukaryota</taxon>
        <taxon>Metazoa</taxon>
        <taxon>Ecdysozoa</taxon>
        <taxon>Arthropoda</taxon>
        <taxon>Crustacea</taxon>
        <taxon>Multicrustacea</taxon>
        <taxon>Malacostraca</taxon>
        <taxon>Eumalacostraca</taxon>
        <taxon>Eucarida</taxon>
        <taxon>Decapoda</taxon>
        <taxon>Pleocyemata</taxon>
        <taxon>Brachyura</taxon>
        <taxon>Eubrachyura</taxon>
        <taxon>Portunoidea</taxon>
        <taxon>Portunidae</taxon>
        <taxon>Portuninae</taxon>
        <taxon>Portunus</taxon>
    </lineage>
</organism>
<sequence length="72" mass="7875">MVEEEDEKHRVSGAKQDWGTATGGMEGVGDETRIEVDDEEVGLLNRQSGSQGQCQGRQGCQVDEEQQTPEPL</sequence>
<dbReference type="EMBL" id="VSRR010049710">
    <property type="protein sequence ID" value="MPC78914.1"/>
    <property type="molecule type" value="Genomic_DNA"/>
</dbReference>
<reference evidence="2 3" key="1">
    <citation type="submission" date="2019-05" db="EMBL/GenBank/DDBJ databases">
        <title>Another draft genome of Portunus trituberculatus and its Hox gene families provides insights of decapod evolution.</title>
        <authorList>
            <person name="Jeong J.-H."/>
            <person name="Song I."/>
            <person name="Kim S."/>
            <person name="Choi T."/>
            <person name="Kim D."/>
            <person name="Ryu S."/>
            <person name="Kim W."/>
        </authorList>
    </citation>
    <scope>NUCLEOTIDE SEQUENCE [LARGE SCALE GENOMIC DNA]</scope>
    <source>
        <tissue evidence="2">Muscle</tissue>
    </source>
</reference>
<evidence type="ECO:0000313" key="2">
    <source>
        <dbReference type="EMBL" id="MPC78914.1"/>
    </source>
</evidence>
<keyword evidence="3" id="KW-1185">Reference proteome</keyword>
<name>A0A5B7IDW6_PORTR</name>
<evidence type="ECO:0000256" key="1">
    <source>
        <dbReference type="SAM" id="MobiDB-lite"/>
    </source>
</evidence>
<dbReference type="AlphaFoldDB" id="A0A5B7IDW6"/>
<feature type="compositionally biased region" description="Low complexity" evidence="1">
    <location>
        <begin position="46"/>
        <end position="61"/>
    </location>
</feature>
<comment type="caution">
    <text evidence="2">The sequence shown here is derived from an EMBL/GenBank/DDBJ whole genome shotgun (WGS) entry which is preliminary data.</text>
</comment>
<gene>
    <name evidence="2" type="ORF">E2C01_073421</name>
</gene>
<accession>A0A5B7IDW6</accession>
<evidence type="ECO:0000313" key="3">
    <source>
        <dbReference type="Proteomes" id="UP000324222"/>
    </source>
</evidence>
<protein>
    <submittedName>
        <fullName evidence="2">Uncharacterized protein</fullName>
    </submittedName>
</protein>
<feature type="region of interest" description="Disordered" evidence="1">
    <location>
        <begin position="44"/>
        <end position="72"/>
    </location>
</feature>
<dbReference type="Proteomes" id="UP000324222">
    <property type="component" value="Unassembled WGS sequence"/>
</dbReference>
<feature type="region of interest" description="Disordered" evidence="1">
    <location>
        <begin position="1"/>
        <end position="30"/>
    </location>
</feature>